<feature type="signal peptide" evidence="3">
    <location>
        <begin position="1"/>
        <end position="28"/>
    </location>
</feature>
<proteinExistence type="predicted"/>
<keyword evidence="3" id="KW-0732">Signal</keyword>
<dbReference type="Proteomes" id="UP000886749">
    <property type="component" value="Unassembled WGS sequence"/>
</dbReference>
<organism evidence="4 5">
    <name type="scientific">Candidatus Egerieicola pullicola</name>
    <dbReference type="NCBI Taxonomy" id="2840775"/>
    <lineage>
        <taxon>Bacteria</taxon>
        <taxon>Bacillati</taxon>
        <taxon>Bacillota</taxon>
        <taxon>Clostridia</taxon>
        <taxon>Eubacteriales</taxon>
        <taxon>Oscillospiraceae</taxon>
        <taxon>Oscillospiraceae incertae sedis</taxon>
        <taxon>Candidatus Egerieicola</taxon>
    </lineage>
</organism>
<reference evidence="4" key="2">
    <citation type="journal article" date="2021" name="PeerJ">
        <title>Extensive microbial diversity within the chicken gut microbiome revealed by metagenomics and culture.</title>
        <authorList>
            <person name="Gilroy R."/>
            <person name="Ravi A."/>
            <person name="Getino M."/>
            <person name="Pursley I."/>
            <person name="Horton D.L."/>
            <person name="Alikhan N.F."/>
            <person name="Baker D."/>
            <person name="Gharbi K."/>
            <person name="Hall N."/>
            <person name="Watson M."/>
            <person name="Adriaenssens E.M."/>
            <person name="Foster-Nyarko E."/>
            <person name="Jarju S."/>
            <person name="Secka A."/>
            <person name="Antonio M."/>
            <person name="Oren A."/>
            <person name="Chaudhuri R.R."/>
            <person name="La Ragione R."/>
            <person name="Hildebrand F."/>
            <person name="Pallen M.J."/>
        </authorList>
    </citation>
    <scope>NUCLEOTIDE SEQUENCE</scope>
    <source>
        <strain evidence="4">CHK184-25365</strain>
    </source>
</reference>
<evidence type="ECO:0000256" key="3">
    <source>
        <dbReference type="SAM" id="SignalP"/>
    </source>
</evidence>
<evidence type="ECO:0000256" key="1">
    <source>
        <dbReference type="SAM" id="MobiDB-lite"/>
    </source>
</evidence>
<sequence length="554" mass="57705">MKTQASKLVASFLALIVALALVATPLLASPAPTQTKAATAVNIITSEGTINSANAETAGMLKNQMTPTSQSDGNGVTKTGMNFPAGNSDYVEITNTSWMNGSGFSWTGWLYWRGEEGSSQLHWQRVFDFGYESSTGAASCFYFTPLGMKNNEITGAAAIDGMGFCMYENASASTTTADDYVCKSPSEGTKAMAGGTWVHIACTVSGSTASLYVDGSLYASTNIGTSWSNLVSNKDASNFKLYLGRSNKASDSKMGYNGLMSDVNVYDGALSAGEIASMAQSGGGGVSIGPGGGNNTGINDNGTSTTTPTPGQGSAAETVTVEVEPEFNLSAIESSVGSEAETEVAASAPTTLTSGVFSALQNSGNSLSLDVVNSSNQLLYNWTFSGADITDASKEVNLEIVTNGTNDAISALVGSDYYPYILNFSNKGDLPGKATIQVYVGDMYADSQPLYLYIYNEETQELEPISTDLVVENGYVTFDTEKTGDMVLTISPLAGVSNAVTTTTSTVSESVTEVVESHDNGTAIMILWIVVAALVVLGVGAIVILQVVSKKPKE</sequence>
<reference evidence="4" key="1">
    <citation type="submission" date="2020-10" db="EMBL/GenBank/DDBJ databases">
        <authorList>
            <person name="Gilroy R."/>
        </authorList>
    </citation>
    <scope>NUCLEOTIDE SEQUENCE</scope>
    <source>
        <strain evidence="4">CHK184-25365</strain>
    </source>
</reference>
<feature type="compositionally biased region" description="Low complexity" evidence="1">
    <location>
        <begin position="296"/>
        <end position="314"/>
    </location>
</feature>
<keyword evidence="2" id="KW-1133">Transmembrane helix</keyword>
<feature type="region of interest" description="Disordered" evidence="1">
    <location>
        <begin position="289"/>
        <end position="314"/>
    </location>
</feature>
<comment type="caution">
    <text evidence="4">The sequence shown here is derived from an EMBL/GenBank/DDBJ whole genome shotgun (WGS) entry which is preliminary data.</text>
</comment>
<gene>
    <name evidence="4" type="ORF">IAB36_00935</name>
</gene>
<dbReference type="EMBL" id="DVGY01000023">
    <property type="protein sequence ID" value="HIR40383.1"/>
    <property type="molecule type" value="Genomic_DNA"/>
</dbReference>
<dbReference type="AlphaFoldDB" id="A0A9D1DC27"/>
<evidence type="ECO:0000313" key="5">
    <source>
        <dbReference type="Proteomes" id="UP000886749"/>
    </source>
</evidence>
<accession>A0A9D1DC27</accession>
<evidence type="ECO:0000313" key="4">
    <source>
        <dbReference type="EMBL" id="HIR40383.1"/>
    </source>
</evidence>
<dbReference type="SUPFAM" id="SSF49899">
    <property type="entry name" value="Concanavalin A-like lectins/glucanases"/>
    <property type="match status" value="1"/>
</dbReference>
<dbReference type="Gene3D" id="2.60.120.200">
    <property type="match status" value="1"/>
</dbReference>
<feature type="transmembrane region" description="Helical" evidence="2">
    <location>
        <begin position="525"/>
        <end position="548"/>
    </location>
</feature>
<keyword evidence="2" id="KW-0812">Transmembrane</keyword>
<protein>
    <submittedName>
        <fullName evidence="4">LamG domain-containing protein</fullName>
    </submittedName>
</protein>
<feature type="chain" id="PRO_5038394061" evidence="3">
    <location>
        <begin position="29"/>
        <end position="554"/>
    </location>
</feature>
<evidence type="ECO:0000256" key="2">
    <source>
        <dbReference type="SAM" id="Phobius"/>
    </source>
</evidence>
<dbReference type="Pfam" id="PF13385">
    <property type="entry name" value="Laminin_G_3"/>
    <property type="match status" value="1"/>
</dbReference>
<keyword evidence="2" id="KW-0472">Membrane</keyword>
<dbReference type="InterPro" id="IPR013320">
    <property type="entry name" value="ConA-like_dom_sf"/>
</dbReference>
<name>A0A9D1DC27_9FIRM</name>